<proteinExistence type="predicted"/>
<evidence type="ECO:0000313" key="1">
    <source>
        <dbReference type="EMBL" id="QCD42820.1"/>
    </source>
</evidence>
<name>A0A4P7W5K7_9BACT</name>
<protein>
    <submittedName>
        <fullName evidence="1">Uncharacterized protein</fullName>
    </submittedName>
</protein>
<dbReference type="Proteomes" id="UP000297149">
    <property type="component" value="Chromosome"/>
</dbReference>
<reference evidence="2" key="1">
    <citation type="submission" date="2019-02" db="EMBL/GenBank/DDBJ databases">
        <title>Isolation and identification of novel species under the genus Muribaculum.</title>
        <authorList>
            <person name="Miyake S."/>
            <person name="Ding Y."/>
            <person name="Low A."/>
            <person name="Soh M."/>
            <person name="Seedorf H."/>
        </authorList>
    </citation>
    <scope>NUCLEOTIDE SEQUENCE [LARGE SCALE GENOMIC DNA]</scope>
    <source>
        <strain evidence="2">H5</strain>
    </source>
</reference>
<evidence type="ECO:0000313" key="2">
    <source>
        <dbReference type="Proteomes" id="UP000297149"/>
    </source>
</evidence>
<dbReference type="AlphaFoldDB" id="A0A4P7W5K7"/>
<sequence length="76" mass="9046">MKRDNNRISLTLKEADEVREHLETLYAMEGTLDEDFNRECHRAGFFARKICELIHGHRHPQWETPEPPEPKYTPTI</sequence>
<organism evidence="1 2">
    <name type="scientific">Duncaniella dubosii</name>
    <dbReference type="NCBI Taxonomy" id="2518971"/>
    <lineage>
        <taxon>Bacteria</taxon>
        <taxon>Pseudomonadati</taxon>
        <taxon>Bacteroidota</taxon>
        <taxon>Bacteroidia</taxon>
        <taxon>Bacteroidales</taxon>
        <taxon>Muribaculaceae</taxon>
        <taxon>Duncaniella</taxon>
    </lineage>
</organism>
<dbReference type="EMBL" id="CP039396">
    <property type="protein sequence ID" value="QCD42820.1"/>
    <property type="molecule type" value="Genomic_DNA"/>
</dbReference>
<gene>
    <name evidence="1" type="ORF">E7747_11300</name>
</gene>
<dbReference type="KEGG" id="ddb:E7747_11300"/>
<keyword evidence="2" id="KW-1185">Reference proteome</keyword>
<accession>A0A4P7W5K7</accession>
<dbReference type="RefSeq" id="WP_124030353.1">
    <property type="nucleotide sequence ID" value="NZ_CP039396.1"/>
</dbReference>